<organism evidence="1 2">
    <name type="scientific">Thiothrix litoralis</name>
    <dbReference type="NCBI Taxonomy" id="2891210"/>
    <lineage>
        <taxon>Bacteria</taxon>
        <taxon>Pseudomonadati</taxon>
        <taxon>Pseudomonadota</taxon>
        <taxon>Gammaproteobacteria</taxon>
        <taxon>Thiotrichales</taxon>
        <taxon>Thiotrichaceae</taxon>
        <taxon>Thiothrix</taxon>
    </lineage>
</organism>
<proteinExistence type="predicted"/>
<reference evidence="1 2" key="1">
    <citation type="submission" date="2021-04" db="EMBL/GenBank/DDBJ databases">
        <title>Genomics, taxonomy and metabolism of representatives of sulfur bacteria of the genus Thiothrix: Thiothrix fructosivorans QT, Thiothrix unzii A1T and three new species, Thiothrix subterranea sp. nov., Thiothrix litoralis sp. nov. and 'Candidatus Thiothrix anitrata' sp. nov.</title>
        <authorList>
            <person name="Ravin N.V."/>
            <person name="Smolyakov D."/>
            <person name="Rudenko T.S."/>
            <person name="Mardanov A.V."/>
            <person name="Beletsky A.V."/>
            <person name="Markov N.D."/>
            <person name="Fomenkov A.I."/>
            <person name="Roberts R.J."/>
            <person name="Karnachuk O.V."/>
            <person name="Novikov A."/>
            <person name="Grabovich M.Y."/>
        </authorList>
    </citation>
    <scope>NUCLEOTIDE SEQUENCE [LARGE SCALE GENOMIC DNA]</scope>
    <source>
        <strain evidence="1 2">AS</strain>
    </source>
</reference>
<keyword evidence="2" id="KW-1185">Reference proteome</keyword>
<name>A0ABX7WYF0_9GAMM</name>
<protein>
    <submittedName>
        <fullName evidence="1">DUF2452 domain-containing protein</fullName>
    </submittedName>
</protein>
<dbReference type="RefSeq" id="WP_038141092.1">
    <property type="nucleotide sequence ID" value="NZ_CP072801.1"/>
</dbReference>
<dbReference type="Proteomes" id="UP000672039">
    <property type="component" value="Chromosome"/>
</dbReference>
<sequence length="191" mass="21337">MTYKNPNPQGKGLVPVLAALGGAKSGVIVLPKQVEQIAAELFTSMFILESRFSFKPVRGRSYWLYRYGERFQLSLMAPQQWSVGTFDQVIGCCELHNDLAWTLTLSEEASHDQSFMAFIATRRERFQQALQASQSLDEALPVYVQALPFYQRVFASALASSLGKSMQLSGIAGLSYQQAQRQLETIERSDG</sequence>
<evidence type="ECO:0000313" key="1">
    <source>
        <dbReference type="EMBL" id="QTR47318.1"/>
    </source>
</evidence>
<dbReference type="EMBL" id="CP072801">
    <property type="protein sequence ID" value="QTR47318.1"/>
    <property type="molecule type" value="Genomic_DNA"/>
</dbReference>
<gene>
    <name evidence="1" type="ORF">J9253_05100</name>
</gene>
<accession>A0ABX7WYF0</accession>
<evidence type="ECO:0000313" key="2">
    <source>
        <dbReference type="Proteomes" id="UP000672039"/>
    </source>
</evidence>